<dbReference type="EMBL" id="CAJOBB010005724">
    <property type="protein sequence ID" value="CAF4138258.1"/>
    <property type="molecule type" value="Genomic_DNA"/>
</dbReference>
<dbReference type="Proteomes" id="UP000663891">
    <property type="component" value="Unassembled WGS sequence"/>
</dbReference>
<evidence type="ECO:0000313" key="1">
    <source>
        <dbReference type="EMBL" id="CAF1039582.1"/>
    </source>
</evidence>
<evidence type="ECO:0000313" key="3">
    <source>
        <dbReference type="EMBL" id="CAF1142245.1"/>
    </source>
</evidence>
<proteinExistence type="predicted"/>
<dbReference type="Proteomes" id="UP000663845">
    <property type="component" value="Unassembled WGS sequence"/>
</dbReference>
<dbReference type="EMBL" id="CAJNON010000151">
    <property type="protein sequence ID" value="CAF1039582.1"/>
    <property type="molecule type" value="Genomic_DNA"/>
</dbReference>
<evidence type="ECO:0000313" key="2">
    <source>
        <dbReference type="EMBL" id="CAF1060458.1"/>
    </source>
</evidence>
<protein>
    <submittedName>
        <fullName evidence="1">Uncharacterized protein</fullName>
    </submittedName>
</protein>
<evidence type="ECO:0000313" key="6">
    <source>
        <dbReference type="EMBL" id="CAF4138258.1"/>
    </source>
</evidence>
<name>A0A814JMQ3_9BILA</name>
<dbReference type="Proteomes" id="UP000663881">
    <property type="component" value="Unassembled WGS sequence"/>
</dbReference>
<dbReference type="Proteomes" id="UP000663844">
    <property type="component" value="Unassembled WGS sequence"/>
</dbReference>
<dbReference type="AlphaFoldDB" id="A0A814JMQ3"/>
<dbReference type="Proteomes" id="UP000663868">
    <property type="component" value="Unassembled WGS sequence"/>
</dbReference>
<dbReference type="EMBL" id="CAJNOG010000192">
    <property type="protein sequence ID" value="CAF1060458.1"/>
    <property type="molecule type" value="Genomic_DNA"/>
</dbReference>
<dbReference type="Proteomes" id="UP000663860">
    <property type="component" value="Unassembled WGS sequence"/>
</dbReference>
<gene>
    <name evidence="3" type="ORF">IZO911_LOCUS25294</name>
    <name evidence="2" type="ORF">JYZ213_LOCUS19191</name>
    <name evidence="6" type="ORF">KXQ929_LOCUS36555</name>
    <name evidence="4" type="ORF">OKA104_LOCUS14798</name>
    <name evidence="5" type="ORF">OXD698_LOCUS26970</name>
    <name evidence="1" type="ORF">VCS650_LOCUS16791</name>
</gene>
<dbReference type="EMBL" id="CAJOAZ010002744">
    <property type="protein sequence ID" value="CAF3955841.1"/>
    <property type="molecule type" value="Genomic_DNA"/>
</dbReference>
<dbReference type="OrthoDB" id="10008313at2759"/>
<comment type="caution">
    <text evidence="1">The sequence shown here is derived from an EMBL/GenBank/DDBJ whole genome shotgun (WGS) entry which is preliminary data.</text>
</comment>
<reference evidence="1" key="1">
    <citation type="submission" date="2021-02" db="EMBL/GenBank/DDBJ databases">
        <authorList>
            <person name="Nowell W R."/>
        </authorList>
    </citation>
    <scope>NUCLEOTIDE SEQUENCE</scope>
</reference>
<accession>A0A814JMQ3</accession>
<dbReference type="EMBL" id="CAJNOE010000314">
    <property type="protein sequence ID" value="CAF1142245.1"/>
    <property type="molecule type" value="Genomic_DNA"/>
</dbReference>
<organism evidence="1 7">
    <name type="scientific">Adineta steineri</name>
    <dbReference type="NCBI Taxonomy" id="433720"/>
    <lineage>
        <taxon>Eukaryota</taxon>
        <taxon>Metazoa</taxon>
        <taxon>Spiralia</taxon>
        <taxon>Gnathifera</taxon>
        <taxon>Rotifera</taxon>
        <taxon>Eurotatoria</taxon>
        <taxon>Bdelloidea</taxon>
        <taxon>Adinetida</taxon>
        <taxon>Adinetidae</taxon>
        <taxon>Adineta</taxon>
    </lineage>
</organism>
<sequence>MSTNTNFIDFLHDHYSNGSSNDMSQTLKHLRQHLEQQRKLVLNEIATVKKEEELLKTIVHTNNIQHQDSDNHHKKDSITVYDIEQINKLPLDL</sequence>
<evidence type="ECO:0000313" key="5">
    <source>
        <dbReference type="EMBL" id="CAF3955841.1"/>
    </source>
</evidence>
<dbReference type="EMBL" id="CAJOAY010000793">
    <property type="protein sequence ID" value="CAF3736011.1"/>
    <property type="molecule type" value="Genomic_DNA"/>
</dbReference>
<evidence type="ECO:0000313" key="7">
    <source>
        <dbReference type="Proteomes" id="UP000663891"/>
    </source>
</evidence>
<evidence type="ECO:0000313" key="4">
    <source>
        <dbReference type="EMBL" id="CAF3736011.1"/>
    </source>
</evidence>